<organism evidence="2 3">
    <name type="scientific">Chitinophaga silvatica</name>
    <dbReference type="NCBI Taxonomy" id="2282649"/>
    <lineage>
        <taxon>Bacteria</taxon>
        <taxon>Pseudomonadati</taxon>
        <taxon>Bacteroidota</taxon>
        <taxon>Chitinophagia</taxon>
        <taxon>Chitinophagales</taxon>
        <taxon>Chitinophagaceae</taxon>
        <taxon>Chitinophaga</taxon>
    </lineage>
</organism>
<dbReference type="AlphaFoldDB" id="A0A3E1Y5S5"/>
<comment type="caution">
    <text evidence="2">The sequence shown here is derived from an EMBL/GenBank/DDBJ whole genome shotgun (WGS) entry which is preliminary data.</text>
</comment>
<name>A0A3E1Y5S5_9BACT</name>
<dbReference type="Pfam" id="PF02129">
    <property type="entry name" value="Peptidase_S15"/>
    <property type="match status" value="1"/>
</dbReference>
<dbReference type="InterPro" id="IPR029058">
    <property type="entry name" value="AB_hydrolase_fold"/>
</dbReference>
<feature type="domain" description="Xaa-Pro dipeptidyl-peptidase-like" evidence="1">
    <location>
        <begin position="57"/>
        <end position="171"/>
    </location>
</feature>
<dbReference type="GO" id="GO:0016787">
    <property type="term" value="F:hydrolase activity"/>
    <property type="evidence" value="ECO:0007669"/>
    <property type="project" value="UniProtKB-KW"/>
</dbReference>
<proteinExistence type="predicted"/>
<dbReference type="Gene3D" id="3.40.50.1820">
    <property type="entry name" value="alpha/beta hydrolase"/>
    <property type="match status" value="1"/>
</dbReference>
<dbReference type="EMBL" id="QPMM01000011">
    <property type="protein sequence ID" value="RFS20093.1"/>
    <property type="molecule type" value="Genomic_DNA"/>
</dbReference>
<keyword evidence="2" id="KW-0378">Hydrolase</keyword>
<dbReference type="InterPro" id="IPR000383">
    <property type="entry name" value="Xaa-Pro-like_dom"/>
</dbReference>
<dbReference type="Gene3D" id="1.10.10.800">
    <property type="match status" value="1"/>
</dbReference>
<dbReference type="PANTHER" id="PTHR47751">
    <property type="entry name" value="SUPERFAMILY HYDROLASE, PUTATIVE (AFU_ORTHOLOGUE AFUA_2G16580)-RELATED"/>
    <property type="match status" value="1"/>
</dbReference>
<dbReference type="RefSeq" id="WP_116977655.1">
    <property type="nucleotide sequence ID" value="NZ_QPMM01000011.1"/>
</dbReference>
<gene>
    <name evidence="2" type="ORF">DVR12_20460</name>
</gene>
<dbReference type="InterPro" id="IPR051411">
    <property type="entry name" value="Polyketide_trans_af380"/>
</dbReference>
<evidence type="ECO:0000313" key="2">
    <source>
        <dbReference type="EMBL" id="RFS20093.1"/>
    </source>
</evidence>
<protein>
    <submittedName>
        <fullName evidence="2">Alpha/beta hydrolase</fullName>
    </submittedName>
</protein>
<evidence type="ECO:0000259" key="1">
    <source>
        <dbReference type="Pfam" id="PF02129"/>
    </source>
</evidence>
<reference evidence="2 3" key="1">
    <citation type="submission" date="2018-07" db="EMBL/GenBank/DDBJ databases">
        <title>Chitinophaga K2CV101002-2 sp. nov., isolated from a monsoon evergreen broad-leaved forest soil.</title>
        <authorList>
            <person name="Lv Y."/>
        </authorList>
    </citation>
    <scope>NUCLEOTIDE SEQUENCE [LARGE SCALE GENOMIC DNA]</scope>
    <source>
        <strain evidence="2 3">GDMCC 1.1288</strain>
    </source>
</reference>
<accession>A0A3E1Y5S5</accession>
<dbReference type="SUPFAM" id="SSF53474">
    <property type="entry name" value="alpha/beta-Hydrolases"/>
    <property type="match status" value="1"/>
</dbReference>
<dbReference type="OrthoDB" id="9805123at2"/>
<evidence type="ECO:0000313" key="3">
    <source>
        <dbReference type="Proteomes" id="UP000260644"/>
    </source>
</evidence>
<sequence length="317" mass="34475">MNTTNQENATYEVEEKKVSFLSNGIKIDGILYLPKDVYSNVKRGPAIVVGHMGSAVKEQMPATYAGLLAKKGFIMLTFDAAFQGESEGIPRGLEDPAQRVEDLKAAISFLNTVAEVDSTQIGILGLCASGGYGITAASTDHRVKAIATVSGACMGRQFRNGADGTQSPSVIQGMLDLAAQARNAEANGAEPATFPLFPASEAEAKAGGQHIYEGWKYYCTKLGEHPRSAKSFVWKSVDRLAAFDAFNFIDLIAPRPLLMIYGSNAVTQWMTKEAISKAKEPKEAFVIQNATHVDLYWNMEYITPVIEKLKSFFVEKL</sequence>
<keyword evidence="3" id="KW-1185">Reference proteome</keyword>
<dbReference type="Proteomes" id="UP000260644">
    <property type="component" value="Unassembled WGS sequence"/>
</dbReference>
<dbReference type="PANTHER" id="PTHR47751:SF1">
    <property type="entry name" value="SUPERFAMILY HYDROLASE, PUTATIVE (AFU_ORTHOLOGUE AFUA_2G16580)-RELATED"/>
    <property type="match status" value="1"/>
</dbReference>